<keyword evidence="6 10" id="KW-0547">Nucleotide-binding</keyword>
<dbReference type="CDD" id="cd18079">
    <property type="entry name" value="S-AdoMet_synt"/>
    <property type="match status" value="1"/>
</dbReference>
<comment type="pathway">
    <text evidence="1 10">Amino-acid biosynthesis; S-adenosyl-L-methionine biosynthesis; S-adenosyl-L-methionine from L-methionine: step 1/1.</text>
</comment>
<dbReference type="InterPro" id="IPR022636">
    <property type="entry name" value="S-AdoMet_synthetase_sfam"/>
</dbReference>
<dbReference type="PROSITE" id="PS00377">
    <property type="entry name" value="ADOMET_SYNTHASE_2"/>
    <property type="match status" value="1"/>
</dbReference>
<feature type="binding site" description="in other chain" evidence="10">
    <location>
        <position position="57"/>
    </location>
    <ligand>
        <name>L-methionine</name>
        <dbReference type="ChEBI" id="CHEBI:57844"/>
        <note>ligand shared between two neighboring subunits</note>
    </ligand>
</feature>
<dbReference type="InterPro" id="IPR022631">
    <property type="entry name" value="ADOMET_SYNTHASE_CS"/>
</dbReference>
<dbReference type="EMBL" id="JAFIRA010000030">
    <property type="protein sequence ID" value="MCJ2543538.1"/>
    <property type="molecule type" value="Genomic_DNA"/>
</dbReference>
<dbReference type="NCBIfam" id="TIGR01034">
    <property type="entry name" value="metK"/>
    <property type="match status" value="1"/>
</dbReference>
<evidence type="ECO:0000259" key="15">
    <source>
        <dbReference type="Pfam" id="PF02773"/>
    </source>
</evidence>
<evidence type="ECO:0000256" key="1">
    <source>
        <dbReference type="ARBA" id="ARBA00005224"/>
    </source>
</evidence>
<dbReference type="PROSITE" id="PS00376">
    <property type="entry name" value="ADOMET_SYNTHASE_1"/>
    <property type="match status" value="1"/>
</dbReference>
<dbReference type="GO" id="GO:0004478">
    <property type="term" value="F:methionine adenosyltransferase activity"/>
    <property type="evidence" value="ECO:0007669"/>
    <property type="project" value="UniProtKB-EC"/>
</dbReference>
<evidence type="ECO:0000256" key="2">
    <source>
        <dbReference type="ARBA" id="ARBA00009685"/>
    </source>
</evidence>
<feature type="binding site" description="in other chain" evidence="10">
    <location>
        <begin position="250"/>
        <end position="251"/>
    </location>
    <ligand>
        <name>ATP</name>
        <dbReference type="ChEBI" id="CHEBI:30616"/>
        <note>ligand shared between two neighboring subunits</note>
    </ligand>
</feature>
<dbReference type="PANTHER" id="PTHR11964">
    <property type="entry name" value="S-ADENOSYLMETHIONINE SYNTHETASE"/>
    <property type="match status" value="1"/>
</dbReference>
<accession>A0ABT0CCP8</accession>
<feature type="domain" description="S-adenosylmethionine synthetase N-terminal" evidence="13">
    <location>
        <begin position="5"/>
        <end position="102"/>
    </location>
</feature>
<feature type="binding site" evidence="10">
    <location>
        <position position="259"/>
    </location>
    <ligand>
        <name>ATP</name>
        <dbReference type="ChEBI" id="CHEBI:30616"/>
        <note>ligand shared between two neighboring subunits</note>
    </ligand>
</feature>
<evidence type="ECO:0000256" key="7">
    <source>
        <dbReference type="ARBA" id="ARBA00022840"/>
    </source>
</evidence>
<feature type="binding site" description="in other chain" evidence="10">
    <location>
        <position position="100"/>
    </location>
    <ligand>
        <name>L-methionine</name>
        <dbReference type="ChEBI" id="CHEBI:57844"/>
        <note>ligand shared between two neighboring subunits</note>
    </ligand>
</feature>
<comment type="function">
    <text evidence="10">Catalyzes the formation of S-adenosylmethionine (AdoMet) from methionine and ATP. The overall synthetic reaction is composed of two sequential steps, AdoMet formation and the subsequent tripolyphosphate hydrolysis which occurs prior to release of AdoMet from the enzyme.</text>
</comment>
<feature type="binding site" description="in other chain" evidence="10">
    <location>
        <begin position="265"/>
        <end position="266"/>
    </location>
    <ligand>
        <name>ATP</name>
        <dbReference type="ChEBI" id="CHEBI:30616"/>
        <note>ligand shared between two neighboring subunits</note>
    </ligand>
</feature>
<evidence type="ECO:0000256" key="10">
    <source>
        <dbReference type="HAMAP-Rule" id="MF_00086"/>
    </source>
</evidence>
<keyword evidence="3 10" id="KW-0554">One-carbon metabolism</keyword>
<evidence type="ECO:0000256" key="5">
    <source>
        <dbReference type="ARBA" id="ARBA00022723"/>
    </source>
</evidence>
<keyword evidence="5 10" id="KW-0479">Metal-binding</keyword>
<dbReference type="HAMAP" id="MF_00086">
    <property type="entry name" value="S_AdoMet_synth1"/>
    <property type="match status" value="1"/>
</dbReference>
<evidence type="ECO:0000259" key="14">
    <source>
        <dbReference type="Pfam" id="PF02772"/>
    </source>
</evidence>
<feature type="binding site" evidence="10">
    <location>
        <position position="259"/>
    </location>
    <ligand>
        <name>L-methionine</name>
        <dbReference type="ChEBI" id="CHEBI:57844"/>
        <note>ligand shared between two neighboring subunits</note>
    </ligand>
</feature>
<comment type="caution">
    <text evidence="16">The sequence shown here is derived from an EMBL/GenBank/DDBJ whole genome shotgun (WGS) entry which is preliminary data.</text>
</comment>
<keyword evidence="7 10" id="KW-0067">ATP-binding</keyword>
<dbReference type="InterPro" id="IPR022630">
    <property type="entry name" value="S-AdoMet_synt_C"/>
</dbReference>
<dbReference type="InterPro" id="IPR022629">
    <property type="entry name" value="S-AdoMet_synt_central"/>
</dbReference>
<evidence type="ECO:0000259" key="13">
    <source>
        <dbReference type="Pfam" id="PF00438"/>
    </source>
</evidence>
<feature type="binding site" description="in other chain" evidence="10">
    <location>
        <position position="290"/>
    </location>
    <ligand>
        <name>L-methionine</name>
        <dbReference type="ChEBI" id="CHEBI:57844"/>
        <note>ligand shared between two neighboring subunits</note>
    </ligand>
</feature>
<evidence type="ECO:0000256" key="4">
    <source>
        <dbReference type="ARBA" id="ARBA00022679"/>
    </source>
</evidence>
<proteinExistence type="inferred from homology"/>
<evidence type="ECO:0000313" key="16">
    <source>
        <dbReference type="EMBL" id="MCJ2543538.1"/>
    </source>
</evidence>
<comment type="cofactor">
    <cofactor evidence="10">
        <name>Mg(2+)</name>
        <dbReference type="ChEBI" id="CHEBI:18420"/>
    </cofactor>
    <text evidence="10">Binds 2 divalent ions per subunit.</text>
</comment>
<dbReference type="Pfam" id="PF00438">
    <property type="entry name" value="S-AdoMet_synt_N"/>
    <property type="match status" value="1"/>
</dbReference>
<dbReference type="RefSeq" id="WP_244350985.1">
    <property type="nucleotide sequence ID" value="NZ_JAFIRA010000030.1"/>
</dbReference>
<comment type="cofactor">
    <cofactor evidence="10">
        <name>K(+)</name>
        <dbReference type="ChEBI" id="CHEBI:29103"/>
    </cofactor>
    <text evidence="10">Binds 1 potassium ion per subunit.</text>
</comment>
<feature type="binding site" evidence="10">
    <location>
        <position position="18"/>
    </location>
    <ligand>
        <name>Mg(2+)</name>
        <dbReference type="ChEBI" id="CHEBI:18420"/>
    </ligand>
</feature>
<feature type="binding site" evidence="10">
    <location>
        <position position="282"/>
    </location>
    <ligand>
        <name>ATP</name>
        <dbReference type="ChEBI" id="CHEBI:30616"/>
        <note>ligand shared between two neighboring subunits</note>
    </ligand>
</feature>
<keyword evidence="9 10" id="KW-0630">Potassium</keyword>
<evidence type="ECO:0000256" key="6">
    <source>
        <dbReference type="ARBA" id="ARBA00022741"/>
    </source>
</evidence>
<keyword evidence="17" id="KW-1185">Reference proteome</keyword>
<feature type="binding site" description="in other chain" evidence="10">
    <location>
        <position position="16"/>
    </location>
    <ligand>
        <name>ATP</name>
        <dbReference type="ChEBI" id="CHEBI:30616"/>
        <note>ligand shared between two neighboring subunits</note>
    </ligand>
</feature>
<evidence type="ECO:0000256" key="3">
    <source>
        <dbReference type="ARBA" id="ARBA00022563"/>
    </source>
</evidence>
<comment type="subunit">
    <text evidence="10">Homotetramer; dimer of dimers.</text>
</comment>
<dbReference type="Pfam" id="PF02772">
    <property type="entry name" value="S-AdoMet_synt_M"/>
    <property type="match status" value="1"/>
</dbReference>
<keyword evidence="10" id="KW-0963">Cytoplasm</keyword>
<comment type="catalytic activity">
    <reaction evidence="10">
        <text>L-methionine + ATP + H2O = S-adenosyl-L-methionine + phosphate + diphosphate</text>
        <dbReference type="Rhea" id="RHEA:21080"/>
        <dbReference type="ChEBI" id="CHEBI:15377"/>
        <dbReference type="ChEBI" id="CHEBI:30616"/>
        <dbReference type="ChEBI" id="CHEBI:33019"/>
        <dbReference type="ChEBI" id="CHEBI:43474"/>
        <dbReference type="ChEBI" id="CHEBI:57844"/>
        <dbReference type="ChEBI" id="CHEBI:59789"/>
        <dbReference type="EC" id="2.5.1.6"/>
    </reaction>
</comment>
<dbReference type="Gene3D" id="3.30.300.10">
    <property type="match status" value="3"/>
</dbReference>
<protein>
    <recommendedName>
        <fullName evidence="10">S-adenosylmethionine synthase</fullName>
        <shortName evidence="10">AdoMet synthase</shortName>
        <ecNumber evidence="10">2.5.1.6</ecNumber>
    </recommendedName>
    <alternativeName>
        <fullName evidence="10">MAT</fullName>
    </alternativeName>
    <alternativeName>
        <fullName evidence="10">Methionine adenosyltransferase</fullName>
    </alternativeName>
</protein>
<name>A0ABT0CCP8_THEVL</name>
<keyword evidence="8 10" id="KW-0460">Magnesium</keyword>
<dbReference type="SUPFAM" id="SSF55973">
    <property type="entry name" value="S-adenosylmethionine synthetase"/>
    <property type="match status" value="3"/>
</dbReference>
<gene>
    <name evidence="10" type="primary">metK</name>
    <name evidence="16" type="ORF">JX360_11560</name>
</gene>
<comment type="similarity">
    <text evidence="2 10 12">Belongs to the AdoMet synthase family.</text>
</comment>
<comment type="subcellular location">
    <subcellularLocation>
        <location evidence="10 11">Cytoplasm</location>
    </subcellularLocation>
</comment>
<reference evidence="16" key="1">
    <citation type="submission" date="2021-02" db="EMBL/GenBank/DDBJ databases">
        <title>The CRISPR/cas machinery reduction and long-range gene transfer in the hot spring cyanobacterium Synechococcus.</title>
        <authorList>
            <person name="Dvorak P."/>
            <person name="Jahodarova E."/>
            <person name="Hasler P."/>
            <person name="Poulickova A."/>
        </authorList>
    </citation>
    <scope>NUCLEOTIDE SEQUENCE</scope>
    <source>
        <strain evidence="16">Rupite</strain>
    </source>
</reference>
<evidence type="ECO:0000256" key="9">
    <source>
        <dbReference type="ARBA" id="ARBA00022958"/>
    </source>
</evidence>
<feature type="domain" description="S-adenosylmethionine synthetase C-terminal" evidence="15">
    <location>
        <begin position="253"/>
        <end position="399"/>
    </location>
</feature>
<sequence>MSKSFLFSSESVTEGHPDKICDQISDTILDALLTADPFSRVAAEVVVNTGLVILTGEITSQAQVNFTRLVREKVAEIGYTDAKNGFCSESCAVLVAFDEQSPDIAQGVNVALENRGSQEDHFDSVGAGDQGLMFGFACDETPELMPLPISLAHRLSRQLATVRKNGTLPYLRPDGKTQVTVAYEGGRPVGIHTLLISTQHTPTIGSITDDAAVQERIRADLWDAVVTPVFKELTVRPDGNTRFLTNPTGKFVIGGPQGDAGLTGRKIIVDTYGGYSRHGGGAFSGKDPTKVDRSAAYAARYVAKNIVAAGLAQKCEVQVSYAIGVARPINILVETFGTGRISDEELLRLVQRHFDLRPAAILAQFQLRELPQQRGGRFYQNVAAYGHFGQTHLDLPWERTDKAALLQEEALSVVA</sequence>
<feature type="binding site" description="in other chain" evidence="10">
    <location>
        <begin position="174"/>
        <end position="176"/>
    </location>
    <ligand>
        <name>ATP</name>
        <dbReference type="ChEBI" id="CHEBI:30616"/>
        <note>ligand shared between two neighboring subunits</note>
    </ligand>
</feature>
<evidence type="ECO:0000256" key="11">
    <source>
        <dbReference type="RuleBase" id="RU000542"/>
    </source>
</evidence>
<dbReference type="Proteomes" id="UP000830835">
    <property type="component" value="Unassembled WGS sequence"/>
</dbReference>
<dbReference type="InterPro" id="IPR002133">
    <property type="entry name" value="S-AdoMet_synthetase"/>
</dbReference>
<feature type="binding site" evidence="10">
    <location>
        <position position="286"/>
    </location>
    <ligand>
        <name>ATP</name>
        <dbReference type="ChEBI" id="CHEBI:30616"/>
        <note>ligand shared between two neighboring subunits</note>
    </ligand>
</feature>
<feature type="domain" description="S-adenosylmethionine synthetase central" evidence="14">
    <location>
        <begin position="125"/>
        <end position="251"/>
    </location>
</feature>
<evidence type="ECO:0000256" key="8">
    <source>
        <dbReference type="ARBA" id="ARBA00022842"/>
    </source>
</evidence>
<dbReference type="InterPro" id="IPR022628">
    <property type="entry name" value="S-AdoMet_synt_N"/>
</dbReference>
<feature type="binding site" evidence="10">
    <location>
        <position position="44"/>
    </location>
    <ligand>
        <name>K(+)</name>
        <dbReference type="ChEBI" id="CHEBI:29103"/>
    </ligand>
</feature>
<evidence type="ECO:0000256" key="12">
    <source>
        <dbReference type="RuleBase" id="RU004462"/>
    </source>
</evidence>
<feature type="region of interest" description="Flexible loop" evidence="10">
    <location>
        <begin position="100"/>
        <end position="110"/>
    </location>
</feature>
<dbReference type="EC" id="2.5.1.6" evidence="10"/>
<dbReference type="Pfam" id="PF02773">
    <property type="entry name" value="S-AdoMet_synt_C"/>
    <property type="match status" value="1"/>
</dbReference>
<evidence type="ECO:0000313" key="17">
    <source>
        <dbReference type="Proteomes" id="UP000830835"/>
    </source>
</evidence>
<dbReference type="PIRSF" id="PIRSF000497">
    <property type="entry name" value="MAT"/>
    <property type="match status" value="1"/>
</dbReference>
<organism evidence="16 17">
    <name type="scientific">Thermostichus vulcanus str. 'Rupite'</name>
    <dbReference type="NCBI Taxonomy" id="2813851"/>
    <lineage>
        <taxon>Bacteria</taxon>
        <taxon>Bacillati</taxon>
        <taxon>Cyanobacteriota</taxon>
        <taxon>Cyanophyceae</taxon>
        <taxon>Thermostichales</taxon>
        <taxon>Thermostichaceae</taxon>
        <taxon>Thermostichus</taxon>
    </lineage>
</organism>
<keyword evidence="4 10" id="KW-0808">Transferase</keyword>